<dbReference type="GO" id="GO:0042302">
    <property type="term" value="F:structural constituent of cuticle"/>
    <property type="evidence" value="ECO:0007669"/>
    <property type="project" value="UniProtKB-UniRule"/>
</dbReference>
<evidence type="ECO:0008006" key="5">
    <source>
        <dbReference type="Google" id="ProtNLM"/>
    </source>
</evidence>
<proteinExistence type="predicted"/>
<feature type="chain" id="PRO_5043831360" description="Cuticle protein" evidence="2">
    <location>
        <begin position="20"/>
        <end position="83"/>
    </location>
</feature>
<dbReference type="EMBL" id="BPLQ01005829">
    <property type="protein sequence ID" value="GIY17747.1"/>
    <property type="molecule type" value="Genomic_DNA"/>
</dbReference>
<evidence type="ECO:0000313" key="3">
    <source>
        <dbReference type="EMBL" id="GIY17747.1"/>
    </source>
</evidence>
<keyword evidence="1" id="KW-0193">Cuticle</keyword>
<dbReference type="InterPro" id="IPR000618">
    <property type="entry name" value="Insect_cuticle"/>
</dbReference>
<dbReference type="PROSITE" id="PS51155">
    <property type="entry name" value="CHIT_BIND_RR_2"/>
    <property type="match status" value="1"/>
</dbReference>
<name>A0AAV4RBD2_9ARAC</name>
<keyword evidence="2" id="KW-0732">Signal</keyword>
<evidence type="ECO:0000256" key="2">
    <source>
        <dbReference type="SAM" id="SignalP"/>
    </source>
</evidence>
<sequence length="83" mass="9192">MIIKALFIVALIGAVFVSGQEYDVKDQSEDSYANEGVHIEGKYTYIDENGNTREVFYVSDGNGFRVIVKTDKPDTSIQDPVNG</sequence>
<dbReference type="Proteomes" id="UP001054837">
    <property type="component" value="Unassembled WGS sequence"/>
</dbReference>
<organism evidence="3 4">
    <name type="scientific">Caerostris darwini</name>
    <dbReference type="NCBI Taxonomy" id="1538125"/>
    <lineage>
        <taxon>Eukaryota</taxon>
        <taxon>Metazoa</taxon>
        <taxon>Ecdysozoa</taxon>
        <taxon>Arthropoda</taxon>
        <taxon>Chelicerata</taxon>
        <taxon>Arachnida</taxon>
        <taxon>Araneae</taxon>
        <taxon>Araneomorphae</taxon>
        <taxon>Entelegynae</taxon>
        <taxon>Araneoidea</taxon>
        <taxon>Araneidae</taxon>
        <taxon>Caerostris</taxon>
    </lineage>
</organism>
<reference evidence="3 4" key="1">
    <citation type="submission" date="2021-06" db="EMBL/GenBank/DDBJ databases">
        <title>Caerostris darwini draft genome.</title>
        <authorList>
            <person name="Kono N."/>
            <person name="Arakawa K."/>
        </authorList>
    </citation>
    <scope>NUCLEOTIDE SEQUENCE [LARGE SCALE GENOMIC DNA]</scope>
</reference>
<comment type="caution">
    <text evidence="3">The sequence shown here is derived from an EMBL/GenBank/DDBJ whole genome shotgun (WGS) entry which is preliminary data.</text>
</comment>
<evidence type="ECO:0000313" key="4">
    <source>
        <dbReference type="Proteomes" id="UP001054837"/>
    </source>
</evidence>
<dbReference type="AlphaFoldDB" id="A0AAV4RBD2"/>
<keyword evidence="4" id="KW-1185">Reference proteome</keyword>
<dbReference type="Pfam" id="PF00379">
    <property type="entry name" value="Chitin_bind_4"/>
    <property type="match status" value="1"/>
</dbReference>
<feature type="signal peptide" evidence="2">
    <location>
        <begin position="1"/>
        <end position="19"/>
    </location>
</feature>
<accession>A0AAV4RBD2</accession>
<evidence type="ECO:0000256" key="1">
    <source>
        <dbReference type="PROSITE-ProRule" id="PRU00497"/>
    </source>
</evidence>
<gene>
    <name evidence="3" type="ORF">CDAR_406991</name>
</gene>
<protein>
    <recommendedName>
        <fullName evidence="5">Cuticle protein</fullName>
    </recommendedName>
</protein>